<keyword evidence="7" id="KW-1185">Reference proteome</keyword>
<dbReference type="GO" id="GO:0010181">
    <property type="term" value="F:FMN binding"/>
    <property type="evidence" value="ECO:0007669"/>
    <property type="project" value="InterPro"/>
</dbReference>
<reference evidence="6 7" key="1">
    <citation type="submission" date="2019-06" db="EMBL/GenBank/DDBJ databases">
        <title>Sequencing the genomes of 1000 actinobacteria strains.</title>
        <authorList>
            <person name="Klenk H.-P."/>
        </authorList>
    </citation>
    <scope>NUCLEOTIDE SEQUENCE [LARGE SCALE GENOMIC DNA]</scope>
    <source>
        <strain evidence="6 7">DSM 45671</strain>
    </source>
</reference>
<evidence type="ECO:0000256" key="2">
    <source>
        <dbReference type="ARBA" id="ARBA00022643"/>
    </source>
</evidence>
<dbReference type="InterPro" id="IPR012349">
    <property type="entry name" value="Split_barrel_FMN-bd"/>
</dbReference>
<evidence type="ECO:0000256" key="1">
    <source>
        <dbReference type="ARBA" id="ARBA00022630"/>
    </source>
</evidence>
<dbReference type="PANTHER" id="PTHR10851:SF0">
    <property type="entry name" value="PYRIDOXINE-5'-PHOSPHATE OXIDASE"/>
    <property type="match status" value="1"/>
</dbReference>
<sequence length="196" mass="21496">MPEQLSGDPLVVLARWMAAADHRTMTFATADADGVPHARSVLVTEIDSAGVRFHSSTPTTKTRDLAANPRASAVFYWPAHERQVVLEGRAAELDAETSRAGFRTQARQLQLIAWAYQALLPQLEPPHYAVPPGAVEKAFDAAAADPASHEAPPTWTTIRLEPHRVDFWQAGTETSPSTKTRFVRDGGGWRHFPVLP</sequence>
<dbReference type="GO" id="GO:0004733">
    <property type="term" value="F:pyridoxamine phosphate oxidase activity"/>
    <property type="evidence" value="ECO:0007669"/>
    <property type="project" value="InterPro"/>
</dbReference>
<evidence type="ECO:0000313" key="7">
    <source>
        <dbReference type="Proteomes" id="UP000321261"/>
    </source>
</evidence>
<dbReference type="InterPro" id="IPR011576">
    <property type="entry name" value="Pyridox_Oxase_N"/>
</dbReference>
<dbReference type="EMBL" id="VIWU01000001">
    <property type="protein sequence ID" value="TWF76725.1"/>
    <property type="molecule type" value="Genomic_DNA"/>
</dbReference>
<proteinExistence type="predicted"/>
<feature type="binding site" evidence="4">
    <location>
        <position position="61"/>
    </location>
    <ligand>
        <name>FMN</name>
        <dbReference type="ChEBI" id="CHEBI:58210"/>
    </ligand>
</feature>
<evidence type="ECO:0000259" key="5">
    <source>
        <dbReference type="Pfam" id="PF01243"/>
    </source>
</evidence>
<dbReference type="InterPro" id="IPR000659">
    <property type="entry name" value="Pyridox_Oxase"/>
</dbReference>
<feature type="binding site" evidence="4">
    <location>
        <position position="168"/>
    </location>
    <ligand>
        <name>FMN</name>
        <dbReference type="ChEBI" id="CHEBI:58210"/>
    </ligand>
</feature>
<dbReference type="SUPFAM" id="SSF50475">
    <property type="entry name" value="FMN-binding split barrel"/>
    <property type="match status" value="1"/>
</dbReference>
<keyword evidence="3" id="KW-0560">Oxidoreductase</keyword>
<feature type="binding site" evidence="4">
    <location>
        <position position="83"/>
    </location>
    <ligand>
        <name>FMN</name>
        <dbReference type="ChEBI" id="CHEBI:58210"/>
    </ligand>
</feature>
<comment type="cofactor">
    <cofactor evidence="4">
        <name>FMN</name>
        <dbReference type="ChEBI" id="CHEBI:58210"/>
    </cofactor>
    <text evidence="4">Binds 1 FMN per subunit.</text>
</comment>
<dbReference type="Proteomes" id="UP000321261">
    <property type="component" value="Unassembled WGS sequence"/>
</dbReference>
<name>A0A561SPE8_9PSEU</name>
<accession>A0A561SPE8</accession>
<dbReference type="Gene3D" id="2.30.110.10">
    <property type="entry name" value="Electron Transport, Fmn-binding Protein, Chain A"/>
    <property type="match status" value="1"/>
</dbReference>
<organism evidence="6 7">
    <name type="scientific">Pseudonocardia hierapolitana</name>
    <dbReference type="NCBI Taxonomy" id="1128676"/>
    <lineage>
        <taxon>Bacteria</taxon>
        <taxon>Bacillati</taxon>
        <taxon>Actinomycetota</taxon>
        <taxon>Actinomycetes</taxon>
        <taxon>Pseudonocardiales</taxon>
        <taxon>Pseudonocardiaceae</taxon>
        <taxon>Pseudonocardia</taxon>
    </lineage>
</organism>
<dbReference type="Pfam" id="PF01243">
    <property type="entry name" value="PNPOx_N"/>
    <property type="match status" value="1"/>
</dbReference>
<gene>
    <name evidence="6" type="ORF">FHX44_112620</name>
</gene>
<evidence type="ECO:0000256" key="3">
    <source>
        <dbReference type="ARBA" id="ARBA00023002"/>
    </source>
</evidence>
<dbReference type="AlphaFoldDB" id="A0A561SPE8"/>
<dbReference type="PANTHER" id="PTHR10851">
    <property type="entry name" value="PYRIDOXINE-5-PHOSPHATE OXIDASE"/>
    <property type="match status" value="1"/>
</dbReference>
<comment type="caution">
    <text evidence="6">The sequence shown here is derived from an EMBL/GenBank/DDBJ whole genome shotgun (WGS) entry which is preliminary data.</text>
</comment>
<protein>
    <submittedName>
        <fullName evidence="6">Pyridoxamine 5'-phosphate oxidase</fullName>
    </submittedName>
</protein>
<dbReference type="GO" id="GO:0008615">
    <property type="term" value="P:pyridoxine biosynthetic process"/>
    <property type="evidence" value="ECO:0007669"/>
    <property type="project" value="InterPro"/>
</dbReference>
<evidence type="ECO:0000313" key="6">
    <source>
        <dbReference type="EMBL" id="TWF76725.1"/>
    </source>
</evidence>
<dbReference type="OrthoDB" id="9780392at2"/>
<feature type="domain" description="Pyridoxamine 5'-phosphate oxidase N-terminal" evidence="5">
    <location>
        <begin position="21"/>
        <end position="124"/>
    </location>
</feature>
<keyword evidence="1" id="KW-0285">Flavoprotein</keyword>
<evidence type="ECO:0000256" key="4">
    <source>
        <dbReference type="PIRSR" id="PIRSR000190-2"/>
    </source>
</evidence>
<dbReference type="PIRSF" id="PIRSF000190">
    <property type="entry name" value="Pyd_amn-ph_oxd"/>
    <property type="match status" value="1"/>
</dbReference>
<keyword evidence="2 4" id="KW-0288">FMN</keyword>
<dbReference type="RefSeq" id="WP_147256023.1">
    <property type="nucleotide sequence ID" value="NZ_VIWU01000001.1"/>
</dbReference>